<dbReference type="PANTHER" id="PTHR47723">
    <property type="entry name" value="OS05G0353850 PROTEIN"/>
    <property type="match status" value="1"/>
</dbReference>
<keyword evidence="4" id="KW-1185">Reference proteome</keyword>
<gene>
    <name evidence="3" type="ORF">OLC1_LOCUS19255</name>
</gene>
<dbReference type="InterPro" id="IPR044730">
    <property type="entry name" value="RNase_H-like_dom_plant"/>
</dbReference>
<feature type="region of interest" description="Disordered" evidence="1">
    <location>
        <begin position="1"/>
        <end position="37"/>
    </location>
</feature>
<dbReference type="InterPro" id="IPR002156">
    <property type="entry name" value="RNaseH_domain"/>
</dbReference>
<dbReference type="PANTHER" id="PTHR47723:SF21">
    <property type="entry name" value="POLYNUCLEOTIDYL TRANSFERASE, RIBONUCLEASE H-LIKE SUPERFAMILY PROTEIN"/>
    <property type="match status" value="1"/>
</dbReference>
<evidence type="ECO:0000313" key="3">
    <source>
        <dbReference type="EMBL" id="CAI9111978.1"/>
    </source>
</evidence>
<proteinExistence type="predicted"/>
<evidence type="ECO:0000313" key="4">
    <source>
        <dbReference type="Proteomes" id="UP001161247"/>
    </source>
</evidence>
<dbReference type="AlphaFoldDB" id="A0AAV1DZ25"/>
<protein>
    <submittedName>
        <fullName evidence="3">OLC1v1012334C1</fullName>
    </submittedName>
</protein>
<dbReference type="Pfam" id="PF13456">
    <property type="entry name" value="RVT_3"/>
    <property type="match status" value="1"/>
</dbReference>
<feature type="domain" description="RNase H type-1" evidence="2">
    <location>
        <begin position="35"/>
        <end position="137"/>
    </location>
</feature>
<organism evidence="3 4">
    <name type="scientific">Oldenlandia corymbosa var. corymbosa</name>
    <dbReference type="NCBI Taxonomy" id="529605"/>
    <lineage>
        <taxon>Eukaryota</taxon>
        <taxon>Viridiplantae</taxon>
        <taxon>Streptophyta</taxon>
        <taxon>Embryophyta</taxon>
        <taxon>Tracheophyta</taxon>
        <taxon>Spermatophyta</taxon>
        <taxon>Magnoliopsida</taxon>
        <taxon>eudicotyledons</taxon>
        <taxon>Gunneridae</taxon>
        <taxon>Pentapetalae</taxon>
        <taxon>asterids</taxon>
        <taxon>lamiids</taxon>
        <taxon>Gentianales</taxon>
        <taxon>Rubiaceae</taxon>
        <taxon>Rubioideae</taxon>
        <taxon>Spermacoceae</taxon>
        <taxon>Hedyotis-Oldenlandia complex</taxon>
        <taxon>Oldenlandia</taxon>
    </lineage>
</organism>
<dbReference type="InterPro" id="IPR012337">
    <property type="entry name" value="RNaseH-like_sf"/>
</dbReference>
<dbReference type="Proteomes" id="UP001161247">
    <property type="component" value="Chromosome 7"/>
</dbReference>
<dbReference type="GO" id="GO:0003676">
    <property type="term" value="F:nucleic acid binding"/>
    <property type="evidence" value="ECO:0007669"/>
    <property type="project" value="InterPro"/>
</dbReference>
<dbReference type="InterPro" id="IPR036397">
    <property type="entry name" value="RNaseH_sf"/>
</dbReference>
<accession>A0AAV1DZ25</accession>
<dbReference type="InterPro" id="IPR053151">
    <property type="entry name" value="RNase_H-like"/>
</dbReference>
<dbReference type="SUPFAM" id="SSF53098">
    <property type="entry name" value="Ribonuclease H-like"/>
    <property type="match status" value="1"/>
</dbReference>
<dbReference type="Gene3D" id="3.30.420.10">
    <property type="entry name" value="Ribonuclease H-like superfamily/Ribonuclease H"/>
    <property type="match status" value="1"/>
</dbReference>
<reference evidence="3" key="1">
    <citation type="submission" date="2023-03" db="EMBL/GenBank/DDBJ databases">
        <authorList>
            <person name="Julca I."/>
        </authorList>
    </citation>
    <scope>NUCLEOTIDE SEQUENCE</scope>
</reference>
<evidence type="ECO:0000259" key="2">
    <source>
        <dbReference type="Pfam" id="PF13456"/>
    </source>
</evidence>
<dbReference type="CDD" id="cd06222">
    <property type="entry name" value="RNase_H_like"/>
    <property type="match status" value="1"/>
</dbReference>
<feature type="compositionally biased region" description="Basic and acidic residues" evidence="1">
    <location>
        <begin position="1"/>
        <end position="21"/>
    </location>
</feature>
<name>A0AAV1DZ25_OLDCO</name>
<sequence>MARGTIDESRLHNEVKGKEKTAQNIQWTAPPEGSRNHNGEIEALYMEHLKQVADAEHAECLALFKAVEFAKEEDITHCIFEGDAMNVINRVKKHGKDLSYIGHVIDEIKKGCLEFSKVQVYYVNRKGNAVAHVAANVALEISNRCLWYDNFPVNVLEVAVTEII</sequence>
<dbReference type="GO" id="GO:0004523">
    <property type="term" value="F:RNA-DNA hybrid ribonuclease activity"/>
    <property type="evidence" value="ECO:0007669"/>
    <property type="project" value="InterPro"/>
</dbReference>
<dbReference type="EMBL" id="OX459124">
    <property type="protein sequence ID" value="CAI9111978.1"/>
    <property type="molecule type" value="Genomic_DNA"/>
</dbReference>
<evidence type="ECO:0000256" key="1">
    <source>
        <dbReference type="SAM" id="MobiDB-lite"/>
    </source>
</evidence>